<evidence type="ECO:0000313" key="9">
    <source>
        <dbReference type="Proteomes" id="UP001597463"/>
    </source>
</evidence>
<dbReference type="CDD" id="cd00501">
    <property type="entry name" value="Peptidase_C15"/>
    <property type="match status" value="1"/>
</dbReference>
<dbReference type="PRINTS" id="PR00706">
    <property type="entry name" value="PYROGLUPTASE"/>
</dbReference>
<dbReference type="PANTHER" id="PTHR23402:SF1">
    <property type="entry name" value="PYROGLUTAMYL-PEPTIDASE I"/>
    <property type="match status" value="1"/>
</dbReference>
<dbReference type="InterPro" id="IPR036440">
    <property type="entry name" value="Peptidase_C15-like_sf"/>
</dbReference>
<comment type="function">
    <text evidence="6">Removes 5-oxoproline from various penultimate amino acid residues except L-proline.</text>
</comment>
<dbReference type="Pfam" id="PF01470">
    <property type="entry name" value="Peptidase_C15"/>
    <property type="match status" value="1"/>
</dbReference>
<protein>
    <recommendedName>
        <fullName evidence="6">Pyrrolidone-carboxylate peptidase</fullName>
        <ecNumber evidence="6">3.4.19.3</ecNumber>
    </recommendedName>
    <alternativeName>
        <fullName evidence="6">5-oxoprolyl-peptidase</fullName>
    </alternativeName>
    <alternativeName>
        <fullName evidence="6">Pyroglutamyl-peptidase I</fullName>
        <shortName evidence="6">PGP-I</shortName>
        <shortName evidence="6">Pyrase</shortName>
    </alternativeName>
</protein>
<comment type="subunit">
    <text evidence="6">Homotetramer.</text>
</comment>
<proteinExistence type="inferred from homology"/>
<dbReference type="Gene3D" id="3.40.630.20">
    <property type="entry name" value="Peptidase C15, pyroglutamyl peptidase I-like"/>
    <property type="match status" value="1"/>
</dbReference>
<evidence type="ECO:0000256" key="4">
    <source>
        <dbReference type="ARBA" id="ARBA00022801"/>
    </source>
</evidence>
<evidence type="ECO:0000256" key="3">
    <source>
        <dbReference type="ARBA" id="ARBA00022670"/>
    </source>
</evidence>
<dbReference type="SUPFAM" id="SSF53182">
    <property type="entry name" value="Pyrrolidone carboxyl peptidase (pyroglutamate aminopeptidase)"/>
    <property type="match status" value="1"/>
</dbReference>
<dbReference type="PANTHER" id="PTHR23402">
    <property type="entry name" value="PROTEASE FAMILY C15 PYROGLUTAMYL-PEPTIDASE I-RELATED"/>
    <property type="match status" value="1"/>
</dbReference>
<reference evidence="9" key="1">
    <citation type="journal article" date="2019" name="Int. J. Syst. Evol. Microbiol.">
        <title>The Global Catalogue of Microorganisms (GCM) 10K type strain sequencing project: providing services to taxonomists for standard genome sequencing and annotation.</title>
        <authorList>
            <consortium name="The Broad Institute Genomics Platform"/>
            <consortium name="The Broad Institute Genome Sequencing Center for Infectious Disease"/>
            <person name="Wu L."/>
            <person name="Ma J."/>
        </authorList>
    </citation>
    <scope>NUCLEOTIDE SEQUENCE [LARGE SCALE GENOMIC DNA]</scope>
    <source>
        <strain evidence="9">TISTR 1906</strain>
    </source>
</reference>
<dbReference type="InterPro" id="IPR000816">
    <property type="entry name" value="Peptidase_C15"/>
</dbReference>
<keyword evidence="9" id="KW-1185">Reference proteome</keyword>
<evidence type="ECO:0000256" key="6">
    <source>
        <dbReference type="HAMAP-Rule" id="MF_00417"/>
    </source>
</evidence>
<dbReference type="InterPro" id="IPR029762">
    <property type="entry name" value="PGP-I_bact-type"/>
</dbReference>
<evidence type="ECO:0000256" key="5">
    <source>
        <dbReference type="ARBA" id="ARBA00022807"/>
    </source>
</evidence>
<accession>A0ABW5UJ66</accession>
<keyword evidence="4 6" id="KW-0378">Hydrolase</keyword>
<comment type="similarity">
    <text evidence="1 6">Belongs to the peptidase C15 family.</text>
</comment>
<gene>
    <name evidence="6 8" type="primary">pcp</name>
    <name evidence="8" type="ORF">ACFSW6_00455</name>
</gene>
<keyword evidence="2 6" id="KW-0963">Cytoplasm</keyword>
<comment type="caution">
    <text evidence="8">The sequence shown here is derived from an EMBL/GenBank/DDBJ whole genome shotgun (WGS) entry which is preliminary data.</text>
</comment>
<dbReference type="InterPro" id="IPR033694">
    <property type="entry name" value="PGPEP1_Cys_AS"/>
</dbReference>
<comment type="catalytic activity">
    <reaction evidence="6 7">
        <text>Release of an N-terminal pyroglutamyl group from a polypeptide, the second amino acid generally not being Pro.</text>
        <dbReference type="EC" id="3.4.19.3"/>
    </reaction>
</comment>
<dbReference type="EMBL" id="JBHUMV010000001">
    <property type="protein sequence ID" value="MFD2752542.1"/>
    <property type="molecule type" value="Genomic_DNA"/>
</dbReference>
<feature type="active site" evidence="6">
    <location>
        <position position="85"/>
    </location>
</feature>
<keyword evidence="3 6" id="KW-0645">Protease</keyword>
<organism evidence="8 9">
    <name type="scientific">Comamonas terrae</name>
    <dbReference type="NCBI Taxonomy" id="673548"/>
    <lineage>
        <taxon>Bacteria</taxon>
        <taxon>Pseudomonadati</taxon>
        <taxon>Pseudomonadota</taxon>
        <taxon>Betaproteobacteria</taxon>
        <taxon>Burkholderiales</taxon>
        <taxon>Comamonadaceae</taxon>
        <taxon>Comamonas</taxon>
    </lineage>
</organism>
<dbReference type="InterPro" id="IPR016125">
    <property type="entry name" value="Peptidase_C15-like"/>
</dbReference>
<evidence type="ECO:0000313" key="8">
    <source>
        <dbReference type="EMBL" id="MFD2752542.1"/>
    </source>
</evidence>
<keyword evidence="5 6" id="KW-0788">Thiol protease</keyword>
<evidence type="ECO:0000256" key="7">
    <source>
        <dbReference type="PROSITE-ProRule" id="PRU10077"/>
    </source>
</evidence>
<dbReference type="GO" id="GO:0016920">
    <property type="term" value="F:pyroglutamyl-peptidase activity"/>
    <property type="evidence" value="ECO:0007669"/>
    <property type="project" value="UniProtKB-EC"/>
</dbReference>
<name>A0ABW5UJ66_9BURK</name>
<dbReference type="EC" id="3.4.19.3" evidence="6"/>
<dbReference type="PIRSF" id="PIRSF015592">
    <property type="entry name" value="Prld-crbxl_pptds"/>
    <property type="match status" value="1"/>
</dbReference>
<evidence type="ECO:0000256" key="1">
    <source>
        <dbReference type="ARBA" id="ARBA00006641"/>
    </source>
</evidence>
<dbReference type="NCBIfam" id="TIGR00504">
    <property type="entry name" value="pyro_pdase"/>
    <property type="match status" value="1"/>
</dbReference>
<dbReference type="Proteomes" id="UP001597463">
    <property type="component" value="Unassembled WGS sequence"/>
</dbReference>
<evidence type="ECO:0000256" key="2">
    <source>
        <dbReference type="ARBA" id="ARBA00022490"/>
    </source>
</evidence>
<comment type="subcellular location">
    <subcellularLocation>
        <location evidence="6">Cytoplasm</location>
    </subcellularLocation>
</comment>
<feature type="active site" evidence="6">
    <location>
        <position position="173"/>
    </location>
</feature>
<dbReference type="RefSeq" id="WP_066479515.1">
    <property type="nucleotide sequence ID" value="NZ_BCNT01000010.1"/>
</dbReference>
<feature type="active site" evidence="6 7">
    <location>
        <position position="148"/>
    </location>
</feature>
<dbReference type="NCBIfam" id="NF009676">
    <property type="entry name" value="PRK13197.1"/>
    <property type="match status" value="1"/>
</dbReference>
<dbReference type="HAMAP" id="MF_00417">
    <property type="entry name" value="Pyrrolid_peptidase"/>
    <property type="match status" value="1"/>
</dbReference>
<sequence>MTAPTIPRILLTGFEPFDRDPINPSWEVARALDGEIIAQARVCAVQLPCVFGDAMRALDEALAEHQPVLVISLGLASGRPEITPERVAINIDDARIPDNAGRQPVDAAVIEHAPAAYFSTLPIKAMVRNLREQGIPAAVSNTAGTFVCNHLFYALMHRLARRAAPGVRGGFIHVPALPEQAARHPGMPSMALETQVRALREAIRTAMTVHEDLRENAGQLH</sequence>
<dbReference type="PROSITE" id="PS01334">
    <property type="entry name" value="PYRASE_CYS"/>
    <property type="match status" value="1"/>
</dbReference>